<evidence type="ECO:0000313" key="3">
    <source>
        <dbReference type="EMBL" id="OIQ83913.1"/>
    </source>
</evidence>
<dbReference type="EC" id="1.1.1.81" evidence="3"/>
<dbReference type="EC" id="1.1.1.79" evidence="3"/>
<comment type="caution">
    <text evidence="3">The sequence shown here is derived from an EMBL/GenBank/DDBJ whole genome shotgun (WGS) entry which is preliminary data.</text>
</comment>
<dbReference type="SUPFAM" id="SSF51735">
    <property type="entry name" value="NAD(P)-binding Rossmann-fold domains"/>
    <property type="match status" value="1"/>
</dbReference>
<keyword evidence="3" id="KW-0670">Pyruvate</keyword>
<dbReference type="GO" id="GO:0005829">
    <property type="term" value="C:cytosol"/>
    <property type="evidence" value="ECO:0007669"/>
    <property type="project" value="TreeGrafter"/>
</dbReference>
<dbReference type="AlphaFoldDB" id="A0A1J5QK44"/>
<dbReference type="Gene3D" id="3.40.50.720">
    <property type="entry name" value="NAD(P)-binding Rossmann-like Domain"/>
    <property type="match status" value="2"/>
</dbReference>
<dbReference type="CDD" id="cd12164">
    <property type="entry name" value="GDH_like_2"/>
    <property type="match status" value="1"/>
</dbReference>
<gene>
    <name evidence="3" type="primary">ghrA_4</name>
    <name evidence="3" type="ORF">GALL_342870</name>
</gene>
<evidence type="ECO:0000259" key="2">
    <source>
        <dbReference type="Pfam" id="PF02826"/>
    </source>
</evidence>
<dbReference type="PROSITE" id="PS00895">
    <property type="entry name" value="3_HYDROXYISOBUT_DH"/>
    <property type="match status" value="1"/>
</dbReference>
<name>A0A1J5QK44_9ZZZZ</name>
<dbReference type="GO" id="GO:0030267">
    <property type="term" value="F:glyoxylate reductase (NADPH) activity"/>
    <property type="evidence" value="ECO:0007669"/>
    <property type="project" value="UniProtKB-EC"/>
</dbReference>
<dbReference type="PANTHER" id="PTHR10996:SF114">
    <property type="entry name" value="GLYOXYLATE_HYDROXYPYRUVATE REDUCTASE A"/>
    <property type="match status" value="1"/>
</dbReference>
<dbReference type="EMBL" id="MLJW01000661">
    <property type="protein sequence ID" value="OIQ83913.1"/>
    <property type="molecule type" value="Genomic_DNA"/>
</dbReference>
<sequence length="316" mass="34320">MKLAVWDPDEPFRRWRDALVQHASELGLAVEVVDAAADPEAQADFALVWKPPSDWLAGQMGLRAVFNLGAGVDAVLPLMQRALPGVPLIRLEDAGMGRQMADYVAEGVLHAYRRMADYAALQRQAKWEPLPLAPRGGYNVGFLGLGQMGYAAARRVADMDFPVLACTRSGEARDGFDAPWPFYPLARMDEFLAQTRVLVVLLPLTPQTRGLLDYAALNRLPKGAHLINAGRGAVVDTGDLLDLLDTGHIASALLDVFDAEPLPANDALWRHPRVRVTPHVAAQTLVGPSAAQVMRKIAAIERGDRPGGLVDTRLGY</sequence>
<dbReference type="InterPro" id="IPR050223">
    <property type="entry name" value="D-isomer_2-hydroxyacid_DH"/>
</dbReference>
<dbReference type="PANTHER" id="PTHR10996">
    <property type="entry name" value="2-HYDROXYACID DEHYDROGENASE-RELATED"/>
    <property type="match status" value="1"/>
</dbReference>
<keyword evidence="1 3" id="KW-0560">Oxidoreductase</keyword>
<dbReference type="GO" id="GO:0016618">
    <property type="term" value="F:hydroxypyruvate reductase [NAD(P)H] activity"/>
    <property type="evidence" value="ECO:0007669"/>
    <property type="project" value="UniProtKB-EC"/>
</dbReference>
<dbReference type="InterPro" id="IPR002204">
    <property type="entry name" value="3-OH-isobutyrate_DH-rel_CS"/>
</dbReference>
<accession>A0A1J5QK44</accession>
<dbReference type="GO" id="GO:0051287">
    <property type="term" value="F:NAD binding"/>
    <property type="evidence" value="ECO:0007669"/>
    <property type="project" value="InterPro"/>
</dbReference>
<reference evidence="3" key="1">
    <citation type="submission" date="2016-10" db="EMBL/GenBank/DDBJ databases">
        <title>Sequence of Gallionella enrichment culture.</title>
        <authorList>
            <person name="Poehlein A."/>
            <person name="Muehling M."/>
            <person name="Daniel R."/>
        </authorList>
    </citation>
    <scope>NUCLEOTIDE SEQUENCE</scope>
</reference>
<evidence type="ECO:0000256" key="1">
    <source>
        <dbReference type="ARBA" id="ARBA00023002"/>
    </source>
</evidence>
<proteinExistence type="predicted"/>
<organism evidence="3">
    <name type="scientific">mine drainage metagenome</name>
    <dbReference type="NCBI Taxonomy" id="410659"/>
    <lineage>
        <taxon>unclassified sequences</taxon>
        <taxon>metagenomes</taxon>
        <taxon>ecological metagenomes</taxon>
    </lineage>
</organism>
<dbReference type="InterPro" id="IPR006140">
    <property type="entry name" value="D-isomer_DH_NAD-bd"/>
</dbReference>
<dbReference type="Pfam" id="PF02826">
    <property type="entry name" value="2-Hacid_dh_C"/>
    <property type="match status" value="1"/>
</dbReference>
<dbReference type="InterPro" id="IPR036291">
    <property type="entry name" value="NAD(P)-bd_dom_sf"/>
</dbReference>
<feature type="domain" description="D-isomer specific 2-hydroxyacid dehydrogenase NAD-binding" evidence="2">
    <location>
        <begin position="108"/>
        <end position="281"/>
    </location>
</feature>
<protein>
    <submittedName>
        <fullName evidence="3">Glyoxylate/hydroxypyruvate reductase A</fullName>
        <ecNumber evidence="3">1.1.1.79</ecNumber>
        <ecNumber evidence="3">1.1.1.81</ecNumber>
    </submittedName>
</protein>